<evidence type="ECO:0000313" key="4">
    <source>
        <dbReference type="Proteomes" id="UP000887568"/>
    </source>
</evidence>
<dbReference type="Gene3D" id="1.10.287.2460">
    <property type="match status" value="1"/>
</dbReference>
<name>A0A913ZK74_PATMI</name>
<reference evidence="3" key="1">
    <citation type="submission" date="2022-11" db="UniProtKB">
        <authorList>
            <consortium name="EnsemblMetazoa"/>
        </authorList>
    </citation>
    <scope>IDENTIFICATION</scope>
</reference>
<comment type="similarity">
    <text evidence="1 2">Belongs to the enoyl-CoA hydratase/isomerase family.</text>
</comment>
<dbReference type="Gene3D" id="3.90.226.10">
    <property type="entry name" value="2-enoyl-CoA Hydratase, Chain A, domain 1"/>
    <property type="match status" value="1"/>
</dbReference>
<accession>A0A913ZK74</accession>
<dbReference type="OMA" id="PKTDSWH"/>
<organism evidence="3 4">
    <name type="scientific">Patiria miniata</name>
    <name type="common">Bat star</name>
    <name type="synonym">Asterina miniata</name>
    <dbReference type="NCBI Taxonomy" id="46514"/>
    <lineage>
        <taxon>Eukaryota</taxon>
        <taxon>Metazoa</taxon>
        <taxon>Echinodermata</taxon>
        <taxon>Eleutherozoa</taxon>
        <taxon>Asterozoa</taxon>
        <taxon>Asteroidea</taxon>
        <taxon>Valvatacea</taxon>
        <taxon>Valvatida</taxon>
        <taxon>Asterinidae</taxon>
        <taxon>Patiria</taxon>
    </lineage>
</organism>
<proteinExistence type="inferred from homology"/>
<protein>
    <submittedName>
        <fullName evidence="3">Uncharacterized protein</fullName>
    </submittedName>
</protein>
<dbReference type="CDD" id="cd06558">
    <property type="entry name" value="crotonase-like"/>
    <property type="match status" value="1"/>
</dbReference>
<dbReference type="RefSeq" id="XP_038051729.1">
    <property type="nucleotide sequence ID" value="XM_038195801.1"/>
</dbReference>
<dbReference type="PANTHER" id="PTHR43802">
    <property type="entry name" value="ENOYL-COA HYDRATASE"/>
    <property type="match status" value="1"/>
</dbReference>
<dbReference type="InterPro" id="IPR001753">
    <property type="entry name" value="Enoyl-CoA_hydra/iso"/>
</dbReference>
<dbReference type="GO" id="GO:0003824">
    <property type="term" value="F:catalytic activity"/>
    <property type="evidence" value="ECO:0007669"/>
    <property type="project" value="InterPro"/>
</dbReference>
<dbReference type="PANTHER" id="PTHR43802:SF1">
    <property type="entry name" value="IP11341P-RELATED"/>
    <property type="match status" value="1"/>
</dbReference>
<sequence length="302" mass="32752">MASFTRLGVLCRHIIPQKGTNRVPCVVNTVLQRQNVSSTAGTEDTVLTEKRGNILLIGLNRPENRNAVNRETALRLRLTFENFNKDTDLSVAVFYGVGGTFCAGFDLKELSSYAQYNLKELNLDPFGPMGPSKMQITKPVIAAVSGYAVAGGLELALMCDMRVAEKSATFGVFCRRFGVPLIDGGTVRLPRLIGLSRALDMILTGRPVNAEEAHSFGLVNRVVPDGQALEQAISLARQIASFPQGCMQADRQSAYYSTYDSKSFDDAVNYEFKTGSEVLSAESVPGATRFAEGQGRGGTFET</sequence>
<dbReference type="EnsemblMetazoa" id="XM_038195801.1">
    <property type="protein sequence ID" value="XP_038051729.1"/>
    <property type="gene ID" value="LOC119724653"/>
</dbReference>
<dbReference type="AlphaFoldDB" id="A0A913ZK74"/>
<dbReference type="InterPro" id="IPR029045">
    <property type="entry name" value="ClpP/crotonase-like_dom_sf"/>
</dbReference>
<keyword evidence="4" id="KW-1185">Reference proteome</keyword>
<dbReference type="NCBIfam" id="NF006108">
    <property type="entry name" value="PRK08259.1"/>
    <property type="match status" value="1"/>
</dbReference>
<dbReference type="GeneID" id="119724653"/>
<dbReference type="InterPro" id="IPR018376">
    <property type="entry name" value="Enoyl-CoA_hyd/isom_CS"/>
</dbReference>
<evidence type="ECO:0000256" key="2">
    <source>
        <dbReference type="RuleBase" id="RU003707"/>
    </source>
</evidence>
<evidence type="ECO:0000256" key="1">
    <source>
        <dbReference type="ARBA" id="ARBA00005254"/>
    </source>
</evidence>
<dbReference type="Pfam" id="PF00378">
    <property type="entry name" value="ECH_1"/>
    <property type="match status" value="1"/>
</dbReference>
<dbReference type="OrthoDB" id="448450at2759"/>
<dbReference type="Proteomes" id="UP000887568">
    <property type="component" value="Unplaced"/>
</dbReference>
<dbReference type="SUPFAM" id="SSF52096">
    <property type="entry name" value="ClpP/crotonase"/>
    <property type="match status" value="1"/>
</dbReference>
<evidence type="ECO:0000313" key="3">
    <source>
        <dbReference type="EnsemblMetazoa" id="XP_038051729.1"/>
    </source>
</evidence>
<dbReference type="PROSITE" id="PS00166">
    <property type="entry name" value="ENOYL_COA_HYDRATASE"/>
    <property type="match status" value="1"/>
</dbReference>